<gene>
    <name evidence="2" type="ORF">SDC9_169554</name>
</gene>
<keyword evidence="1" id="KW-0472">Membrane</keyword>
<proteinExistence type="predicted"/>
<accession>A0A645G5M3</accession>
<dbReference type="EMBL" id="VSSQ01070342">
    <property type="protein sequence ID" value="MPN22171.1"/>
    <property type="molecule type" value="Genomic_DNA"/>
</dbReference>
<evidence type="ECO:0000313" key="2">
    <source>
        <dbReference type="EMBL" id="MPN22171.1"/>
    </source>
</evidence>
<organism evidence="2">
    <name type="scientific">bioreactor metagenome</name>
    <dbReference type="NCBI Taxonomy" id="1076179"/>
    <lineage>
        <taxon>unclassified sequences</taxon>
        <taxon>metagenomes</taxon>
        <taxon>ecological metagenomes</taxon>
    </lineage>
</organism>
<keyword evidence="1" id="KW-1133">Transmembrane helix</keyword>
<keyword evidence="1" id="KW-0812">Transmembrane</keyword>
<feature type="transmembrane region" description="Helical" evidence="1">
    <location>
        <begin position="91"/>
        <end position="112"/>
    </location>
</feature>
<sequence length="115" mass="12291">MGGFAFALVALSNVAKAPVTINVTYLYVMAVVFIFLLPAISMAAYTQFKGDYDGNRISPRRLQAAQGSFLVISFAIAWFHGDSQALNMLPAWAAAIGVGMSLLSAAVQNALFKKI</sequence>
<protein>
    <submittedName>
        <fullName evidence="2">Uncharacterized protein</fullName>
    </submittedName>
</protein>
<reference evidence="2" key="1">
    <citation type="submission" date="2019-08" db="EMBL/GenBank/DDBJ databases">
        <authorList>
            <person name="Kucharzyk K."/>
            <person name="Murdoch R.W."/>
            <person name="Higgins S."/>
            <person name="Loffler F."/>
        </authorList>
    </citation>
    <scope>NUCLEOTIDE SEQUENCE</scope>
</reference>
<dbReference type="AlphaFoldDB" id="A0A645G5M3"/>
<name>A0A645G5M3_9ZZZZ</name>
<feature type="transmembrane region" description="Helical" evidence="1">
    <location>
        <begin position="26"/>
        <end position="48"/>
    </location>
</feature>
<evidence type="ECO:0000256" key="1">
    <source>
        <dbReference type="SAM" id="Phobius"/>
    </source>
</evidence>
<comment type="caution">
    <text evidence="2">The sequence shown here is derived from an EMBL/GenBank/DDBJ whole genome shotgun (WGS) entry which is preliminary data.</text>
</comment>
<feature type="transmembrane region" description="Helical" evidence="1">
    <location>
        <begin position="60"/>
        <end position="79"/>
    </location>
</feature>